<sequence>MRQARELAKKQLMLPTEENLKYWKAVWDTSKYILTLEIGNLSDPITAQKLKAEALLYQGEALFMFETIRPYMLAASKPDSYSENLKTIHAAVIDPMIQSLNIGINLKDSATIQSAASKIWDYFSSTKASISSGNLAFWTEIFQRLYDGLIECSLQNSNLMVCICIGYITVLKEANEQASIAAAVAAAAAQALETVPAKKGSAGKDKKGAKAPPPPSSLLLQQNSQQHQLIQMPS</sequence>
<feature type="compositionally biased region" description="Low complexity" evidence="1">
    <location>
        <begin position="217"/>
        <end position="234"/>
    </location>
</feature>
<evidence type="ECO:0000313" key="2">
    <source>
        <dbReference type="EMBL" id="ORY39370.1"/>
    </source>
</evidence>
<evidence type="ECO:0000313" key="3">
    <source>
        <dbReference type="Proteomes" id="UP000193642"/>
    </source>
</evidence>
<accession>A0A1Y2BX75</accession>
<keyword evidence="3" id="KW-1185">Reference proteome</keyword>
<comment type="caution">
    <text evidence="2">The sequence shown here is derived from an EMBL/GenBank/DDBJ whole genome shotgun (WGS) entry which is preliminary data.</text>
</comment>
<dbReference type="Proteomes" id="UP000193642">
    <property type="component" value="Unassembled WGS sequence"/>
</dbReference>
<proteinExistence type="predicted"/>
<organism evidence="2 3">
    <name type="scientific">Rhizoclosmatium globosum</name>
    <dbReference type="NCBI Taxonomy" id="329046"/>
    <lineage>
        <taxon>Eukaryota</taxon>
        <taxon>Fungi</taxon>
        <taxon>Fungi incertae sedis</taxon>
        <taxon>Chytridiomycota</taxon>
        <taxon>Chytridiomycota incertae sedis</taxon>
        <taxon>Chytridiomycetes</taxon>
        <taxon>Chytridiales</taxon>
        <taxon>Chytriomycetaceae</taxon>
        <taxon>Rhizoclosmatium</taxon>
    </lineage>
</organism>
<dbReference type="EMBL" id="MCGO01000040">
    <property type="protein sequence ID" value="ORY39370.1"/>
    <property type="molecule type" value="Genomic_DNA"/>
</dbReference>
<gene>
    <name evidence="2" type="ORF">BCR33DRAFT_412221</name>
</gene>
<protein>
    <submittedName>
        <fullName evidence="2">Uncharacterized protein</fullName>
    </submittedName>
</protein>
<dbReference type="OrthoDB" id="2151798at2759"/>
<feature type="region of interest" description="Disordered" evidence="1">
    <location>
        <begin position="197"/>
        <end position="234"/>
    </location>
</feature>
<reference evidence="2 3" key="1">
    <citation type="submission" date="2016-07" db="EMBL/GenBank/DDBJ databases">
        <title>Pervasive Adenine N6-methylation of Active Genes in Fungi.</title>
        <authorList>
            <consortium name="DOE Joint Genome Institute"/>
            <person name="Mondo S.J."/>
            <person name="Dannebaum R.O."/>
            <person name="Kuo R.C."/>
            <person name="Labutti K."/>
            <person name="Haridas S."/>
            <person name="Kuo A."/>
            <person name="Salamov A."/>
            <person name="Ahrendt S.R."/>
            <person name="Lipzen A."/>
            <person name="Sullivan W."/>
            <person name="Andreopoulos W.B."/>
            <person name="Clum A."/>
            <person name="Lindquist E."/>
            <person name="Daum C."/>
            <person name="Ramamoorthy G.K."/>
            <person name="Gryganskyi A."/>
            <person name="Culley D."/>
            <person name="Magnuson J.K."/>
            <person name="James T.Y."/>
            <person name="O'Malley M.A."/>
            <person name="Stajich J.E."/>
            <person name="Spatafora J.W."/>
            <person name="Visel A."/>
            <person name="Grigoriev I.V."/>
        </authorList>
    </citation>
    <scope>NUCLEOTIDE SEQUENCE [LARGE SCALE GENOMIC DNA]</scope>
    <source>
        <strain evidence="2 3">JEL800</strain>
    </source>
</reference>
<evidence type="ECO:0000256" key="1">
    <source>
        <dbReference type="SAM" id="MobiDB-lite"/>
    </source>
</evidence>
<name>A0A1Y2BX75_9FUNG</name>
<dbReference type="AlphaFoldDB" id="A0A1Y2BX75"/>